<keyword evidence="10" id="KW-0594">Phospholipid biosynthesis</keyword>
<protein>
    <recommendedName>
        <fullName evidence="15">Phospholipid/glycerol acyltransferase domain-containing protein</fullName>
    </recommendedName>
</protein>
<dbReference type="PANTHER" id="PTHR23063">
    <property type="entry name" value="PHOSPHOLIPID ACYLTRANSFERASE"/>
    <property type="match status" value="1"/>
</dbReference>
<evidence type="ECO:0000256" key="12">
    <source>
        <dbReference type="ARBA" id="ARBA00023315"/>
    </source>
</evidence>
<evidence type="ECO:0000256" key="5">
    <source>
        <dbReference type="ARBA" id="ARBA00022679"/>
    </source>
</evidence>
<comment type="pathway">
    <text evidence="13">Phospholipid metabolism.</text>
</comment>
<evidence type="ECO:0000256" key="14">
    <source>
        <dbReference type="SAM" id="Phobius"/>
    </source>
</evidence>
<dbReference type="InterPro" id="IPR002123">
    <property type="entry name" value="Plipid/glycerol_acylTrfase"/>
</dbReference>
<dbReference type="GO" id="GO:0008654">
    <property type="term" value="P:phospholipid biosynthetic process"/>
    <property type="evidence" value="ECO:0007669"/>
    <property type="project" value="UniProtKB-KW"/>
</dbReference>
<dbReference type="Proteomes" id="UP000308365">
    <property type="component" value="Unassembled WGS sequence"/>
</dbReference>
<evidence type="ECO:0000256" key="9">
    <source>
        <dbReference type="ARBA" id="ARBA00023136"/>
    </source>
</evidence>
<evidence type="ECO:0000256" key="6">
    <source>
        <dbReference type="ARBA" id="ARBA00022692"/>
    </source>
</evidence>
<evidence type="ECO:0000256" key="8">
    <source>
        <dbReference type="ARBA" id="ARBA00023098"/>
    </source>
</evidence>
<dbReference type="GO" id="GO:0005783">
    <property type="term" value="C:endoplasmic reticulum"/>
    <property type="evidence" value="ECO:0007669"/>
    <property type="project" value="TreeGrafter"/>
</dbReference>
<keyword evidence="5" id="KW-0808">Transferase</keyword>
<feature type="transmembrane region" description="Helical" evidence="14">
    <location>
        <begin position="63"/>
        <end position="89"/>
    </location>
</feature>
<dbReference type="GO" id="GO:0042171">
    <property type="term" value="F:lysophosphatidic acid acyltransferase activity"/>
    <property type="evidence" value="ECO:0007669"/>
    <property type="project" value="TreeGrafter"/>
</dbReference>
<evidence type="ECO:0000256" key="3">
    <source>
        <dbReference type="ARBA" id="ARBA00008655"/>
    </source>
</evidence>
<dbReference type="EMBL" id="RWIC01001314">
    <property type="protein sequence ID" value="TKC36359.1"/>
    <property type="molecule type" value="Genomic_DNA"/>
</dbReference>
<evidence type="ECO:0000313" key="17">
    <source>
        <dbReference type="Proteomes" id="UP000308365"/>
    </source>
</evidence>
<evidence type="ECO:0000256" key="1">
    <source>
        <dbReference type="ARBA" id="ARBA00004370"/>
    </source>
</evidence>
<keyword evidence="6 14" id="KW-0812">Transmembrane</keyword>
<accession>A0A4U1EJ47</accession>
<dbReference type="SMART" id="SM00563">
    <property type="entry name" value="PlsC"/>
    <property type="match status" value="1"/>
</dbReference>
<dbReference type="GO" id="GO:0016020">
    <property type="term" value="C:membrane"/>
    <property type="evidence" value="ECO:0007669"/>
    <property type="project" value="UniProtKB-SubCell"/>
</dbReference>
<keyword evidence="7 14" id="KW-1133">Transmembrane helix</keyword>
<feature type="non-terminal residue" evidence="16">
    <location>
        <position position="1"/>
    </location>
</feature>
<keyword evidence="4" id="KW-0444">Lipid biosynthesis</keyword>
<feature type="non-terminal residue" evidence="16">
    <location>
        <position position="370"/>
    </location>
</feature>
<dbReference type="SUPFAM" id="SSF69593">
    <property type="entry name" value="Glycerol-3-phosphate (1)-acyltransferase"/>
    <property type="match status" value="1"/>
</dbReference>
<evidence type="ECO:0000256" key="13">
    <source>
        <dbReference type="ARBA" id="ARBA00025707"/>
    </source>
</evidence>
<organism evidence="16 17">
    <name type="scientific">Monodon monoceros</name>
    <name type="common">Narwhal</name>
    <name type="synonym">Ceratodon monodon</name>
    <dbReference type="NCBI Taxonomy" id="40151"/>
    <lineage>
        <taxon>Eukaryota</taxon>
        <taxon>Metazoa</taxon>
        <taxon>Chordata</taxon>
        <taxon>Craniata</taxon>
        <taxon>Vertebrata</taxon>
        <taxon>Euteleostomi</taxon>
        <taxon>Mammalia</taxon>
        <taxon>Eutheria</taxon>
        <taxon>Laurasiatheria</taxon>
        <taxon>Artiodactyla</taxon>
        <taxon>Whippomorpha</taxon>
        <taxon>Cetacea</taxon>
        <taxon>Odontoceti</taxon>
        <taxon>Monodontidae</taxon>
        <taxon>Monodon</taxon>
    </lineage>
</organism>
<name>A0A4U1EJ47_MONMO</name>
<keyword evidence="11" id="KW-1208">Phospholipid metabolism</keyword>
<dbReference type="CDD" id="cd07991">
    <property type="entry name" value="LPLAT_LPCAT1-like"/>
    <property type="match status" value="1"/>
</dbReference>
<dbReference type="PANTHER" id="PTHR23063:SF21">
    <property type="entry name" value="LYSOPHOSPHATIDYLCHOLINE ACYLTRANSFERASE 2"/>
    <property type="match status" value="1"/>
</dbReference>
<evidence type="ECO:0000256" key="2">
    <source>
        <dbReference type="ARBA" id="ARBA00005189"/>
    </source>
</evidence>
<evidence type="ECO:0000313" key="16">
    <source>
        <dbReference type="EMBL" id="TKC36359.1"/>
    </source>
</evidence>
<sequence>APGSAMNRCAEAAAVAASGPGAGVGNAGQRPPRVPRQASFFPPPVRNPFVQQTRLGAARRIQIFFLGIILLPIRALLLALILLLAWPFAAISTTCCPEKLTHPITGWKRKITQPVLKFLGHAMFFSMGFIVTVKGKIASPVEAPIFVVAPHSTFFDGIACVVAGLPSIVSRHENVQVPLIGRILRALQPVLVSRVDPDSRKNTINEIIRRATSGGEWPQDTVTWTWQGYKFIQLCVLTCCQPFTKVEVEFMPVQIPNDEEKSDPVLFASTVRNLMAEALRIPVTDHTYEDCRLMISAGQLTLPMEAGLVEFTKISRKLKLDWDGICKHLDEYAAIASSSKGGRIGIEEFAEYLKLPVSDVLRQLFALFDR</sequence>
<evidence type="ECO:0000256" key="7">
    <source>
        <dbReference type="ARBA" id="ARBA00022989"/>
    </source>
</evidence>
<reference evidence="17" key="1">
    <citation type="journal article" date="2019" name="IScience">
        <title>Narwhal Genome Reveals Long-Term Low Genetic Diversity despite Current Large Abundance Size.</title>
        <authorList>
            <person name="Westbury M.V."/>
            <person name="Petersen B."/>
            <person name="Garde E."/>
            <person name="Heide-Jorgensen M.P."/>
            <person name="Lorenzen E.D."/>
        </authorList>
    </citation>
    <scope>NUCLEOTIDE SEQUENCE [LARGE SCALE GENOMIC DNA]</scope>
</reference>
<evidence type="ECO:0000256" key="4">
    <source>
        <dbReference type="ARBA" id="ARBA00022516"/>
    </source>
</evidence>
<evidence type="ECO:0000256" key="11">
    <source>
        <dbReference type="ARBA" id="ARBA00023264"/>
    </source>
</evidence>
<evidence type="ECO:0000259" key="15">
    <source>
        <dbReference type="SMART" id="SM00563"/>
    </source>
</evidence>
<dbReference type="AlphaFoldDB" id="A0A4U1EJ47"/>
<keyword evidence="9 14" id="KW-0472">Membrane</keyword>
<comment type="similarity">
    <text evidence="3">Belongs to the 1-acyl-sn-glycerol-3-phosphate acyltransferase family.</text>
</comment>
<comment type="caution">
    <text evidence="16">The sequence shown here is derived from an EMBL/GenBank/DDBJ whole genome shotgun (WGS) entry which is preliminary data.</text>
</comment>
<proteinExistence type="inferred from homology"/>
<evidence type="ECO:0000256" key="10">
    <source>
        <dbReference type="ARBA" id="ARBA00023209"/>
    </source>
</evidence>
<dbReference type="InterPro" id="IPR045252">
    <property type="entry name" value="LPCAT1-like"/>
</dbReference>
<dbReference type="GO" id="GO:0047184">
    <property type="term" value="F:1-acylglycerophosphocholine O-acyltransferase activity"/>
    <property type="evidence" value="ECO:0007669"/>
    <property type="project" value="TreeGrafter"/>
</dbReference>
<keyword evidence="12" id="KW-0012">Acyltransferase</keyword>
<keyword evidence="8" id="KW-0443">Lipid metabolism</keyword>
<comment type="pathway">
    <text evidence="2">Lipid metabolism.</text>
</comment>
<comment type="subcellular location">
    <subcellularLocation>
        <location evidence="1">Membrane</location>
    </subcellularLocation>
</comment>
<gene>
    <name evidence="16" type="ORF">EI555_021225</name>
</gene>
<feature type="domain" description="Phospholipid/glycerol acyltransferase" evidence="15">
    <location>
        <begin position="145"/>
        <end position="248"/>
    </location>
</feature>